<keyword evidence="8" id="KW-1185">Reference proteome</keyword>
<sequence length="166" mass="19441">MNNLANPEFKEVIEQNKNSIYRICEIYSSSPIEPEDLFQEVILHIWKAFPSFEQKANISSWIYRIALNVCMRYKSKLEKSNHIRFDSIKYQIPATSPDPTLQEKYYALQDCIRSLNEIDKSIVILILDEFKYKEIALITGLSENHIAVKIKRLKKTLLNCINQKLG</sequence>
<feature type="domain" description="RNA polymerase sigma-70 region 2" evidence="5">
    <location>
        <begin position="13"/>
        <end position="76"/>
    </location>
</feature>
<evidence type="ECO:0000313" key="7">
    <source>
        <dbReference type="EMBL" id="SHO61834.1"/>
    </source>
</evidence>
<dbReference type="Proteomes" id="UP000184609">
    <property type="component" value="Unassembled WGS sequence"/>
</dbReference>
<dbReference type="NCBIfam" id="TIGR02937">
    <property type="entry name" value="sigma70-ECF"/>
    <property type="match status" value="1"/>
</dbReference>
<dbReference type="GO" id="GO:0006352">
    <property type="term" value="P:DNA-templated transcription initiation"/>
    <property type="evidence" value="ECO:0007669"/>
    <property type="project" value="InterPro"/>
</dbReference>
<dbReference type="Pfam" id="PF08281">
    <property type="entry name" value="Sigma70_r4_2"/>
    <property type="match status" value="1"/>
</dbReference>
<dbReference type="InterPro" id="IPR013249">
    <property type="entry name" value="RNA_pol_sigma70_r4_t2"/>
</dbReference>
<gene>
    <name evidence="7" type="ORF">SAMN04488108_1603</name>
</gene>
<feature type="domain" description="RNA polymerase sigma factor 70 region 4 type 2" evidence="6">
    <location>
        <begin position="107"/>
        <end position="157"/>
    </location>
</feature>
<dbReference type="InterPro" id="IPR014284">
    <property type="entry name" value="RNA_pol_sigma-70_dom"/>
</dbReference>
<evidence type="ECO:0000256" key="3">
    <source>
        <dbReference type="ARBA" id="ARBA00023082"/>
    </source>
</evidence>
<evidence type="ECO:0000256" key="1">
    <source>
        <dbReference type="ARBA" id="ARBA00010641"/>
    </source>
</evidence>
<dbReference type="AlphaFoldDB" id="A0A1M7ZAC7"/>
<dbReference type="PANTHER" id="PTHR43133">
    <property type="entry name" value="RNA POLYMERASE ECF-TYPE SIGMA FACTO"/>
    <property type="match status" value="1"/>
</dbReference>
<evidence type="ECO:0000256" key="2">
    <source>
        <dbReference type="ARBA" id="ARBA00023015"/>
    </source>
</evidence>
<dbReference type="InterPro" id="IPR036388">
    <property type="entry name" value="WH-like_DNA-bd_sf"/>
</dbReference>
<dbReference type="GO" id="GO:0003677">
    <property type="term" value="F:DNA binding"/>
    <property type="evidence" value="ECO:0007669"/>
    <property type="project" value="InterPro"/>
</dbReference>
<evidence type="ECO:0000259" key="6">
    <source>
        <dbReference type="Pfam" id="PF08281"/>
    </source>
</evidence>
<evidence type="ECO:0000313" key="8">
    <source>
        <dbReference type="Proteomes" id="UP000184609"/>
    </source>
</evidence>
<dbReference type="Gene3D" id="1.10.10.10">
    <property type="entry name" value="Winged helix-like DNA-binding domain superfamily/Winged helix DNA-binding domain"/>
    <property type="match status" value="1"/>
</dbReference>
<dbReference type="InterPro" id="IPR007627">
    <property type="entry name" value="RNA_pol_sigma70_r2"/>
</dbReference>
<dbReference type="InterPro" id="IPR013324">
    <property type="entry name" value="RNA_pol_sigma_r3/r4-like"/>
</dbReference>
<reference evidence="8" key="1">
    <citation type="submission" date="2016-12" db="EMBL/GenBank/DDBJ databases">
        <authorList>
            <person name="Varghese N."/>
            <person name="Submissions S."/>
        </authorList>
    </citation>
    <scope>NUCLEOTIDE SEQUENCE [LARGE SCALE GENOMIC DNA]</scope>
    <source>
        <strain evidence="8">DSM 25035</strain>
    </source>
</reference>
<dbReference type="RefSeq" id="WP_073571259.1">
    <property type="nucleotide sequence ID" value="NZ_FRXN01000002.1"/>
</dbReference>
<dbReference type="PANTHER" id="PTHR43133:SF45">
    <property type="entry name" value="RNA POLYMERASE ECF-TYPE SIGMA FACTOR"/>
    <property type="match status" value="1"/>
</dbReference>
<keyword evidence="4" id="KW-0804">Transcription</keyword>
<dbReference type="STRING" id="1073327.SAMN04488108_1603"/>
<dbReference type="GO" id="GO:0016987">
    <property type="term" value="F:sigma factor activity"/>
    <property type="evidence" value="ECO:0007669"/>
    <property type="project" value="UniProtKB-KW"/>
</dbReference>
<proteinExistence type="inferred from homology"/>
<keyword evidence="2" id="KW-0805">Transcription regulation</keyword>
<organism evidence="7 8">
    <name type="scientific">Algoriphagus zhangzhouensis</name>
    <dbReference type="NCBI Taxonomy" id="1073327"/>
    <lineage>
        <taxon>Bacteria</taxon>
        <taxon>Pseudomonadati</taxon>
        <taxon>Bacteroidota</taxon>
        <taxon>Cytophagia</taxon>
        <taxon>Cytophagales</taxon>
        <taxon>Cyclobacteriaceae</taxon>
        <taxon>Algoriphagus</taxon>
    </lineage>
</organism>
<dbReference type="EMBL" id="FRXN01000002">
    <property type="protein sequence ID" value="SHO61834.1"/>
    <property type="molecule type" value="Genomic_DNA"/>
</dbReference>
<dbReference type="Gene3D" id="1.10.1740.10">
    <property type="match status" value="1"/>
</dbReference>
<protein>
    <submittedName>
        <fullName evidence="7">RNA polymerase sigma-70 factor, ECF subfamily</fullName>
    </submittedName>
</protein>
<dbReference type="Pfam" id="PF04542">
    <property type="entry name" value="Sigma70_r2"/>
    <property type="match status" value="1"/>
</dbReference>
<evidence type="ECO:0000256" key="4">
    <source>
        <dbReference type="ARBA" id="ARBA00023163"/>
    </source>
</evidence>
<accession>A0A1M7ZAC7</accession>
<dbReference type="InterPro" id="IPR039425">
    <property type="entry name" value="RNA_pol_sigma-70-like"/>
</dbReference>
<dbReference type="SUPFAM" id="SSF88659">
    <property type="entry name" value="Sigma3 and sigma4 domains of RNA polymerase sigma factors"/>
    <property type="match status" value="1"/>
</dbReference>
<keyword evidence="3" id="KW-0731">Sigma factor</keyword>
<dbReference type="OrthoDB" id="9780326at2"/>
<name>A0A1M7ZAC7_9BACT</name>
<comment type="similarity">
    <text evidence="1">Belongs to the sigma-70 factor family. ECF subfamily.</text>
</comment>
<evidence type="ECO:0000259" key="5">
    <source>
        <dbReference type="Pfam" id="PF04542"/>
    </source>
</evidence>
<dbReference type="InterPro" id="IPR013325">
    <property type="entry name" value="RNA_pol_sigma_r2"/>
</dbReference>
<dbReference type="SUPFAM" id="SSF88946">
    <property type="entry name" value="Sigma2 domain of RNA polymerase sigma factors"/>
    <property type="match status" value="1"/>
</dbReference>